<dbReference type="Proteomes" id="UP001350005">
    <property type="component" value="Unassembled WGS sequence"/>
</dbReference>
<evidence type="ECO:0000313" key="1">
    <source>
        <dbReference type="EMBL" id="MEE6127002.1"/>
    </source>
</evidence>
<evidence type="ECO:0000313" key="2">
    <source>
        <dbReference type="Proteomes" id="UP001350005"/>
    </source>
</evidence>
<protein>
    <submittedName>
        <fullName evidence="1">Uncharacterized protein</fullName>
    </submittedName>
</protein>
<gene>
    <name evidence="1" type="ORF">V2E39_06340</name>
</gene>
<name>A0ABU7QWR7_9FLAO</name>
<organism evidence="1 2">
    <name type="scientific">Chryseobacterium arthrosphaerae</name>
    <dbReference type="NCBI Taxonomy" id="651561"/>
    <lineage>
        <taxon>Bacteria</taxon>
        <taxon>Pseudomonadati</taxon>
        <taxon>Bacteroidota</taxon>
        <taxon>Flavobacteriia</taxon>
        <taxon>Flavobacteriales</taxon>
        <taxon>Weeksellaceae</taxon>
        <taxon>Chryseobacterium group</taxon>
        <taxon>Chryseobacterium</taxon>
    </lineage>
</organism>
<comment type="caution">
    <text evidence="1">The sequence shown here is derived from an EMBL/GenBank/DDBJ whole genome shotgun (WGS) entry which is preliminary data.</text>
</comment>
<accession>A0ABU7QWR7</accession>
<dbReference type="EMBL" id="JAZGJU010000009">
    <property type="protein sequence ID" value="MEE6127002.1"/>
    <property type="molecule type" value="Genomic_DNA"/>
</dbReference>
<keyword evidence="2" id="KW-1185">Reference proteome</keyword>
<proteinExistence type="predicted"/>
<sequence length="222" mass="26256">MKSFYVFAAFFFLNLTYGQKCSCSQNEELKGVIPCEKTRFQNGAKIFWEYDCNSSWITFQNKNIRRKIFELEKEFIALSGRLGYRSWTEYKSSFLIENSMISGCCQPEEYILYNKNTGRKIAELGTFISLGNDTEKPYILTMKTYRQLLYTNLNNNKACFIRFPKDKIEKTLKNTHEMHPEILFEDQGIHNGILSVKFKYKESEKSDWKEETLRLNTEKCSK</sequence>
<reference evidence="1 2" key="1">
    <citation type="submission" date="2024-01" db="EMBL/GenBank/DDBJ databases">
        <title>Whole genome of Chryseobacterium arthrosphaerae NNCa 2741.</title>
        <authorList>
            <person name="Boriskina E.V."/>
            <person name="Gordinskaya N.A."/>
            <person name="Kropotov V.S."/>
            <person name="Alekseeva A.E."/>
            <person name="Makhova M.A."/>
            <person name="Kryazhev D.V."/>
            <person name="Shkurkina I.S."/>
        </authorList>
    </citation>
    <scope>NUCLEOTIDE SEQUENCE [LARGE SCALE GENOMIC DNA]</scope>
    <source>
        <strain evidence="1 2">NNCa 2741</strain>
    </source>
</reference>
<dbReference type="RefSeq" id="WP_241309647.1">
    <property type="nucleotide sequence ID" value="NZ_JAKYXJ010000003.1"/>
</dbReference>